<dbReference type="EMBL" id="JAGTTL010000034">
    <property type="protein sequence ID" value="KAK6294898.1"/>
    <property type="molecule type" value="Genomic_DNA"/>
</dbReference>
<proteinExistence type="predicted"/>
<sequence length="73" mass="8208">MGRFGRGWVSGEGSSHCDVPLARAPEPIRGVHGLSQTHLNASGWLLQDLRTQRHGGRLPELRKKDDEDPKRRK</sequence>
<organism evidence="2 3">
    <name type="scientific">Coregonus suidteri</name>
    <dbReference type="NCBI Taxonomy" id="861788"/>
    <lineage>
        <taxon>Eukaryota</taxon>
        <taxon>Metazoa</taxon>
        <taxon>Chordata</taxon>
        <taxon>Craniata</taxon>
        <taxon>Vertebrata</taxon>
        <taxon>Euteleostomi</taxon>
        <taxon>Actinopterygii</taxon>
        <taxon>Neopterygii</taxon>
        <taxon>Teleostei</taxon>
        <taxon>Protacanthopterygii</taxon>
        <taxon>Salmoniformes</taxon>
        <taxon>Salmonidae</taxon>
        <taxon>Coregoninae</taxon>
        <taxon>Coregonus</taxon>
    </lineage>
</organism>
<dbReference type="AlphaFoldDB" id="A0AAN8KPB5"/>
<feature type="region of interest" description="Disordered" evidence="1">
    <location>
        <begin position="50"/>
        <end position="73"/>
    </location>
</feature>
<evidence type="ECO:0000313" key="3">
    <source>
        <dbReference type="Proteomes" id="UP001356427"/>
    </source>
</evidence>
<feature type="compositionally biased region" description="Basic and acidic residues" evidence="1">
    <location>
        <begin position="57"/>
        <end position="73"/>
    </location>
</feature>
<comment type="caution">
    <text evidence="2">The sequence shown here is derived from an EMBL/GenBank/DDBJ whole genome shotgun (WGS) entry which is preliminary data.</text>
</comment>
<dbReference type="Proteomes" id="UP001356427">
    <property type="component" value="Unassembled WGS sequence"/>
</dbReference>
<evidence type="ECO:0000256" key="1">
    <source>
        <dbReference type="SAM" id="MobiDB-lite"/>
    </source>
</evidence>
<evidence type="ECO:0000313" key="2">
    <source>
        <dbReference type="EMBL" id="KAK6294898.1"/>
    </source>
</evidence>
<gene>
    <name evidence="2" type="ORF">J4Q44_G00341240</name>
</gene>
<accession>A0AAN8KPB5</accession>
<reference evidence="2 3" key="1">
    <citation type="submission" date="2021-04" db="EMBL/GenBank/DDBJ databases">
        <authorList>
            <person name="De Guttry C."/>
            <person name="Zahm M."/>
            <person name="Klopp C."/>
            <person name="Cabau C."/>
            <person name="Louis A."/>
            <person name="Berthelot C."/>
            <person name="Parey E."/>
            <person name="Roest Crollius H."/>
            <person name="Montfort J."/>
            <person name="Robinson-Rechavi M."/>
            <person name="Bucao C."/>
            <person name="Bouchez O."/>
            <person name="Gislard M."/>
            <person name="Lluch J."/>
            <person name="Milhes M."/>
            <person name="Lampietro C."/>
            <person name="Lopez Roques C."/>
            <person name="Donnadieu C."/>
            <person name="Braasch I."/>
            <person name="Desvignes T."/>
            <person name="Postlethwait J."/>
            <person name="Bobe J."/>
            <person name="Wedekind C."/>
            <person name="Guiguen Y."/>
        </authorList>
    </citation>
    <scope>NUCLEOTIDE SEQUENCE [LARGE SCALE GENOMIC DNA]</scope>
    <source>
        <strain evidence="2">Cs_M1</strain>
        <tissue evidence="2">Blood</tissue>
    </source>
</reference>
<name>A0AAN8KPB5_9TELE</name>
<keyword evidence="3" id="KW-1185">Reference proteome</keyword>
<protein>
    <submittedName>
        <fullName evidence="2">Uncharacterized protein</fullName>
    </submittedName>
</protein>